<organism evidence="3 4">
    <name type="scientific">Ferrovibrio terrae</name>
    <dbReference type="NCBI Taxonomy" id="2594003"/>
    <lineage>
        <taxon>Bacteria</taxon>
        <taxon>Pseudomonadati</taxon>
        <taxon>Pseudomonadota</taxon>
        <taxon>Alphaproteobacteria</taxon>
        <taxon>Rhodospirillales</taxon>
        <taxon>Rhodospirillaceae</taxon>
        <taxon>Ferrovibrio</taxon>
    </lineage>
</organism>
<dbReference type="Proteomes" id="UP000317496">
    <property type="component" value="Chromosome"/>
</dbReference>
<protein>
    <recommendedName>
        <fullName evidence="2">SGNH hydrolase-type esterase domain-containing protein</fullName>
    </recommendedName>
</protein>
<dbReference type="Pfam" id="PF13472">
    <property type="entry name" value="Lipase_GDSL_2"/>
    <property type="match status" value="1"/>
</dbReference>
<gene>
    <name evidence="3" type="ORF">FNB15_14345</name>
</gene>
<dbReference type="PANTHER" id="PTHR30383">
    <property type="entry name" value="THIOESTERASE 1/PROTEASE 1/LYSOPHOSPHOLIPASE L1"/>
    <property type="match status" value="1"/>
</dbReference>
<reference evidence="3 4" key="1">
    <citation type="submission" date="2019-07" db="EMBL/GenBank/DDBJ databases">
        <title>Genome sequencing for Ferrovibrio sp. K5.</title>
        <authorList>
            <person name="Park S.-J."/>
        </authorList>
    </citation>
    <scope>NUCLEOTIDE SEQUENCE [LARGE SCALE GENOMIC DNA]</scope>
    <source>
        <strain evidence="3 4">K5</strain>
    </source>
</reference>
<keyword evidence="4" id="KW-1185">Reference proteome</keyword>
<dbReference type="PANTHER" id="PTHR30383:SF5">
    <property type="entry name" value="SGNH HYDROLASE-TYPE ESTERASE DOMAIN-CONTAINING PROTEIN"/>
    <property type="match status" value="1"/>
</dbReference>
<dbReference type="EMBL" id="CP041636">
    <property type="protein sequence ID" value="QDO98379.1"/>
    <property type="molecule type" value="Genomic_DNA"/>
</dbReference>
<dbReference type="KEGG" id="fer:FNB15_14345"/>
<dbReference type="GO" id="GO:0004622">
    <property type="term" value="F:phosphatidylcholine lysophospholipase activity"/>
    <property type="evidence" value="ECO:0007669"/>
    <property type="project" value="TreeGrafter"/>
</dbReference>
<feature type="domain" description="SGNH hydrolase-type esterase" evidence="2">
    <location>
        <begin position="74"/>
        <end position="231"/>
    </location>
</feature>
<dbReference type="Gene3D" id="3.40.50.1110">
    <property type="entry name" value="SGNH hydrolase"/>
    <property type="match status" value="1"/>
</dbReference>
<dbReference type="InterPro" id="IPR013830">
    <property type="entry name" value="SGNH_hydro"/>
</dbReference>
<feature type="region of interest" description="Disordered" evidence="1">
    <location>
        <begin position="1"/>
        <end position="41"/>
    </location>
</feature>
<accession>A0A516H3N7</accession>
<feature type="compositionally biased region" description="Basic and acidic residues" evidence="1">
    <location>
        <begin position="1"/>
        <end position="13"/>
    </location>
</feature>
<proteinExistence type="predicted"/>
<dbReference type="AlphaFoldDB" id="A0A516H3N7"/>
<dbReference type="SUPFAM" id="SSF52266">
    <property type="entry name" value="SGNH hydrolase"/>
    <property type="match status" value="1"/>
</dbReference>
<dbReference type="InterPro" id="IPR051532">
    <property type="entry name" value="Ester_Hydrolysis_Enzymes"/>
</dbReference>
<evidence type="ECO:0000313" key="3">
    <source>
        <dbReference type="EMBL" id="QDO98379.1"/>
    </source>
</evidence>
<dbReference type="InterPro" id="IPR036514">
    <property type="entry name" value="SGNH_hydro_sf"/>
</dbReference>
<evidence type="ECO:0000256" key="1">
    <source>
        <dbReference type="SAM" id="MobiDB-lite"/>
    </source>
</evidence>
<sequence length="243" mass="26058">MRQQDRSRADRPYRQRSAWPRGSRQHDGAARSAATGKGTRVSAAPTIGIAEQAAALAARLGRATLPKNPIVVYGSSTVRLWPDVPASLGRQDVIPVGFGGATLQDCIEFYDLLVRPLAPRLLVVAAGTNDIEKRNAGPAEILALVETLIGKARRKQPALPVVVLTLKPAPFHGERMPAIRAANALLAEHLPACSAVTLIDIYAAFVNTTDQADPRFYAEDLRHLNDVGYAAWNRAIAAGLPPP</sequence>
<dbReference type="OrthoDB" id="8355047at2"/>
<evidence type="ECO:0000313" key="4">
    <source>
        <dbReference type="Proteomes" id="UP000317496"/>
    </source>
</evidence>
<name>A0A516H3N7_9PROT</name>
<evidence type="ECO:0000259" key="2">
    <source>
        <dbReference type="Pfam" id="PF13472"/>
    </source>
</evidence>